<dbReference type="Pfam" id="PF08784">
    <property type="entry name" value="RPA_C"/>
    <property type="match status" value="1"/>
</dbReference>
<evidence type="ECO:0000313" key="10">
    <source>
        <dbReference type="Proteomes" id="UP000190831"/>
    </source>
</evidence>
<dbReference type="GO" id="GO:0006260">
    <property type="term" value="P:DNA replication"/>
    <property type="evidence" value="ECO:0007669"/>
    <property type="project" value="UniProtKB-KW"/>
</dbReference>
<evidence type="ECO:0000256" key="1">
    <source>
        <dbReference type="ARBA" id="ARBA00004123"/>
    </source>
</evidence>
<proteinExistence type="inferred from homology"/>
<dbReference type="PANTHER" id="PTHR13989">
    <property type="entry name" value="REPLICATION PROTEIN A-RELATED"/>
    <property type="match status" value="1"/>
</dbReference>
<dbReference type="CDD" id="cd04478">
    <property type="entry name" value="RPA2_DBD_D"/>
    <property type="match status" value="1"/>
</dbReference>
<evidence type="ECO:0000256" key="6">
    <source>
        <dbReference type="SAM" id="MobiDB-lite"/>
    </source>
</evidence>
<keyword evidence="4" id="KW-0238">DNA-binding</keyword>
<dbReference type="OMA" id="SFGNKRY"/>
<keyword evidence="10" id="KW-1185">Reference proteome</keyword>
<dbReference type="InterPro" id="IPR014892">
    <property type="entry name" value="RPA_C"/>
</dbReference>
<dbReference type="Pfam" id="PF01336">
    <property type="entry name" value="tRNA_anti-codon"/>
    <property type="match status" value="1"/>
</dbReference>
<dbReference type="SUPFAM" id="SSF50249">
    <property type="entry name" value="Nucleic acid-binding proteins"/>
    <property type="match status" value="1"/>
</dbReference>
<dbReference type="PANTHER" id="PTHR13989:SF16">
    <property type="entry name" value="REPLICATION PROTEIN A2"/>
    <property type="match status" value="1"/>
</dbReference>
<evidence type="ECO:0000256" key="3">
    <source>
        <dbReference type="ARBA" id="ARBA00022705"/>
    </source>
</evidence>
<evidence type="ECO:0000259" key="8">
    <source>
        <dbReference type="Pfam" id="PF08784"/>
    </source>
</evidence>
<protein>
    <submittedName>
        <fullName evidence="9">LAFE_0G18250g1_1</fullName>
    </submittedName>
</protein>
<evidence type="ECO:0000259" key="7">
    <source>
        <dbReference type="Pfam" id="PF01336"/>
    </source>
</evidence>
<dbReference type="GO" id="GO:0006289">
    <property type="term" value="P:nucleotide-excision repair"/>
    <property type="evidence" value="ECO:0007669"/>
    <property type="project" value="TreeGrafter"/>
</dbReference>
<dbReference type="Proteomes" id="UP000190831">
    <property type="component" value="Chromosome G"/>
</dbReference>
<sequence>MATYQPYNEYSTVTGGGFESSQNSSRPNTSGGNNSQSTLIPVTIKQVIESKQLVQDGPFVINNLELHHVSFVGVVRNVVDHTANINLTIEDGTGQIEVRKWSDESSDMANAAQQEENQDGPYNSQVAQMYQVGTYVKVYGALREFSGKKNVQFAVIKPVESFNEVIAHHLEAMKWHAIANGLLESPGFHASANIQQSGEQQSLFVQDNANDPKTALQRILDFCKQQCDGKDANDFAVHTKLISQSLGILEDDVRMYCQTLTEQGFIYPTFDDNSYFIL</sequence>
<dbReference type="PIRSF" id="PIRSF036949">
    <property type="entry name" value="RPA32"/>
    <property type="match status" value="1"/>
</dbReference>
<dbReference type="AlphaFoldDB" id="A0A1G4MIT2"/>
<dbReference type="EMBL" id="LT598486">
    <property type="protein sequence ID" value="SCW03789.1"/>
    <property type="molecule type" value="Genomic_DNA"/>
</dbReference>
<keyword evidence="5" id="KW-0539">Nucleus</keyword>
<name>A0A1G4MIT2_LACFM</name>
<feature type="domain" description="Replication protein A C-terminal" evidence="8">
    <location>
        <begin position="194"/>
        <end position="273"/>
    </location>
</feature>
<feature type="region of interest" description="Disordered" evidence="6">
    <location>
        <begin position="1"/>
        <end position="37"/>
    </location>
</feature>
<dbReference type="Gene3D" id="2.40.50.140">
    <property type="entry name" value="Nucleic acid-binding proteins"/>
    <property type="match status" value="1"/>
</dbReference>
<dbReference type="OrthoDB" id="25571at2759"/>
<dbReference type="InterPro" id="IPR040260">
    <property type="entry name" value="RFA2-like"/>
</dbReference>
<evidence type="ECO:0000313" key="9">
    <source>
        <dbReference type="EMBL" id="SCW03789.1"/>
    </source>
</evidence>
<comment type="subcellular location">
    <subcellularLocation>
        <location evidence="1">Nucleus</location>
    </subcellularLocation>
</comment>
<dbReference type="STRING" id="4955.A0A1G4MIT2"/>
<dbReference type="SUPFAM" id="SSF46785">
    <property type="entry name" value="Winged helix' DNA-binding domain"/>
    <property type="match status" value="1"/>
</dbReference>
<dbReference type="GO" id="GO:0005662">
    <property type="term" value="C:DNA replication factor A complex"/>
    <property type="evidence" value="ECO:0007669"/>
    <property type="project" value="TreeGrafter"/>
</dbReference>
<gene>
    <name evidence="9" type="ORF">LAFE_0G18250G</name>
</gene>
<dbReference type="GO" id="GO:0035861">
    <property type="term" value="C:site of double-strand break"/>
    <property type="evidence" value="ECO:0007669"/>
    <property type="project" value="TreeGrafter"/>
</dbReference>
<evidence type="ECO:0000256" key="2">
    <source>
        <dbReference type="ARBA" id="ARBA00007815"/>
    </source>
</evidence>
<dbReference type="InterPro" id="IPR036388">
    <property type="entry name" value="WH-like_DNA-bd_sf"/>
</dbReference>
<organism evidence="9 10">
    <name type="scientific">Lachancea fermentati</name>
    <name type="common">Zygosaccharomyces fermentati</name>
    <dbReference type="NCBI Taxonomy" id="4955"/>
    <lineage>
        <taxon>Eukaryota</taxon>
        <taxon>Fungi</taxon>
        <taxon>Dikarya</taxon>
        <taxon>Ascomycota</taxon>
        <taxon>Saccharomycotina</taxon>
        <taxon>Saccharomycetes</taxon>
        <taxon>Saccharomycetales</taxon>
        <taxon>Saccharomycetaceae</taxon>
        <taxon>Lachancea</taxon>
    </lineage>
</organism>
<accession>A0A1G4MIT2</accession>
<evidence type="ECO:0000256" key="4">
    <source>
        <dbReference type="ARBA" id="ARBA00023125"/>
    </source>
</evidence>
<reference evidence="9 10" key="1">
    <citation type="submission" date="2016-03" db="EMBL/GenBank/DDBJ databases">
        <authorList>
            <person name="Devillers H."/>
        </authorList>
    </citation>
    <scope>NUCLEOTIDE SEQUENCE [LARGE SCALE GENOMIC DNA]</scope>
    <source>
        <strain evidence="9">CBS 6772</strain>
    </source>
</reference>
<feature type="domain" description="OB" evidence="7">
    <location>
        <begin position="69"/>
        <end position="152"/>
    </location>
</feature>
<dbReference type="Gene3D" id="1.10.10.10">
    <property type="entry name" value="Winged helix-like DNA-binding domain superfamily/Winged helix DNA-binding domain"/>
    <property type="match status" value="1"/>
</dbReference>
<dbReference type="GO" id="GO:0003697">
    <property type="term" value="F:single-stranded DNA binding"/>
    <property type="evidence" value="ECO:0007669"/>
    <property type="project" value="TreeGrafter"/>
</dbReference>
<dbReference type="InterPro" id="IPR014646">
    <property type="entry name" value="Rfa2/RPA32"/>
</dbReference>
<dbReference type="InterPro" id="IPR036390">
    <property type="entry name" value="WH_DNA-bd_sf"/>
</dbReference>
<dbReference type="InterPro" id="IPR012340">
    <property type="entry name" value="NA-bd_OB-fold"/>
</dbReference>
<dbReference type="GO" id="GO:0000724">
    <property type="term" value="P:double-strand break repair via homologous recombination"/>
    <property type="evidence" value="ECO:0007669"/>
    <property type="project" value="TreeGrafter"/>
</dbReference>
<comment type="similarity">
    <text evidence="2">Belongs to the replication factor A protein 2 family.</text>
</comment>
<evidence type="ECO:0000256" key="5">
    <source>
        <dbReference type="ARBA" id="ARBA00023242"/>
    </source>
</evidence>
<keyword evidence="3" id="KW-0235">DNA replication</keyword>
<dbReference type="InterPro" id="IPR004365">
    <property type="entry name" value="NA-bd_OB_tRNA"/>
</dbReference>
<dbReference type="GO" id="GO:0000781">
    <property type="term" value="C:chromosome, telomeric region"/>
    <property type="evidence" value="ECO:0007669"/>
    <property type="project" value="TreeGrafter"/>
</dbReference>